<comment type="caution">
    <text evidence="1">The sequence shown here is derived from an EMBL/GenBank/DDBJ whole genome shotgun (WGS) entry which is preliminary data.</text>
</comment>
<dbReference type="AlphaFoldDB" id="A0A4C1T620"/>
<reference evidence="1 2" key="1">
    <citation type="journal article" date="2019" name="Commun. Biol.">
        <title>The bagworm genome reveals a unique fibroin gene that provides high tensile strength.</title>
        <authorList>
            <person name="Kono N."/>
            <person name="Nakamura H."/>
            <person name="Ohtoshi R."/>
            <person name="Tomita M."/>
            <person name="Numata K."/>
            <person name="Arakawa K."/>
        </authorList>
    </citation>
    <scope>NUCLEOTIDE SEQUENCE [LARGE SCALE GENOMIC DNA]</scope>
</reference>
<gene>
    <name evidence="1" type="ORF">EVAR_92470_1</name>
</gene>
<accession>A0A4C1T620</accession>
<organism evidence="1 2">
    <name type="scientific">Eumeta variegata</name>
    <name type="common">Bagworm moth</name>
    <name type="synonym">Eumeta japonica</name>
    <dbReference type="NCBI Taxonomy" id="151549"/>
    <lineage>
        <taxon>Eukaryota</taxon>
        <taxon>Metazoa</taxon>
        <taxon>Ecdysozoa</taxon>
        <taxon>Arthropoda</taxon>
        <taxon>Hexapoda</taxon>
        <taxon>Insecta</taxon>
        <taxon>Pterygota</taxon>
        <taxon>Neoptera</taxon>
        <taxon>Endopterygota</taxon>
        <taxon>Lepidoptera</taxon>
        <taxon>Glossata</taxon>
        <taxon>Ditrysia</taxon>
        <taxon>Tineoidea</taxon>
        <taxon>Psychidae</taxon>
        <taxon>Oiketicinae</taxon>
        <taxon>Eumeta</taxon>
    </lineage>
</organism>
<sequence length="79" mass="8427">MRKRVNHSFQLLSPEARTQAAQGLLGRRAKAGDFFLYENPSAEKDKGGNKKGILRAEGSSLATTPVTMGAAVVIAGNIR</sequence>
<dbReference type="Proteomes" id="UP000299102">
    <property type="component" value="Unassembled WGS sequence"/>
</dbReference>
<evidence type="ECO:0000313" key="2">
    <source>
        <dbReference type="Proteomes" id="UP000299102"/>
    </source>
</evidence>
<evidence type="ECO:0000313" key="1">
    <source>
        <dbReference type="EMBL" id="GBP09933.1"/>
    </source>
</evidence>
<dbReference type="EMBL" id="BGZK01000038">
    <property type="protein sequence ID" value="GBP09933.1"/>
    <property type="molecule type" value="Genomic_DNA"/>
</dbReference>
<keyword evidence="2" id="KW-1185">Reference proteome</keyword>
<proteinExistence type="predicted"/>
<protein>
    <submittedName>
        <fullName evidence="1">Uncharacterized protein</fullName>
    </submittedName>
</protein>
<name>A0A4C1T620_EUMVA</name>